<gene>
    <name evidence="2" type="ORF">CHUV0807_0044</name>
</gene>
<dbReference type="InterPro" id="IPR012337">
    <property type="entry name" value="RNaseH-like_sf"/>
</dbReference>
<dbReference type="InterPro" id="IPR002559">
    <property type="entry name" value="Transposase_11"/>
</dbReference>
<evidence type="ECO:0000259" key="1">
    <source>
        <dbReference type="Pfam" id="PF01609"/>
    </source>
</evidence>
<evidence type="ECO:0000313" key="2">
    <source>
        <dbReference type="EMBL" id="SAM56932.1"/>
    </source>
</evidence>
<dbReference type="GO" id="GO:0003677">
    <property type="term" value="F:DNA binding"/>
    <property type="evidence" value="ECO:0007669"/>
    <property type="project" value="InterPro"/>
</dbReference>
<protein>
    <recommendedName>
        <fullName evidence="1">Transposase IS4-like domain-containing protein</fullName>
    </recommendedName>
</protein>
<accession>A0A1C3H1J0</accession>
<dbReference type="AlphaFoldDB" id="A0A1C3H1J0"/>
<organism evidence="2 3">
    <name type="scientific">Cardiobacterium hominis</name>
    <dbReference type="NCBI Taxonomy" id="2718"/>
    <lineage>
        <taxon>Bacteria</taxon>
        <taxon>Pseudomonadati</taxon>
        <taxon>Pseudomonadota</taxon>
        <taxon>Gammaproteobacteria</taxon>
        <taxon>Cardiobacteriales</taxon>
        <taxon>Cardiobacteriaceae</taxon>
        <taxon>Cardiobacterium</taxon>
    </lineage>
</organism>
<reference evidence="3" key="1">
    <citation type="submission" date="2016-04" db="EMBL/GenBank/DDBJ databases">
        <authorList>
            <person name="Tagini F."/>
        </authorList>
    </citation>
    <scope>NUCLEOTIDE SEQUENCE [LARGE SCALE GENOMIC DNA]</scope>
    <source>
        <strain evidence="3">CHUV0807</strain>
    </source>
</reference>
<evidence type="ECO:0000313" key="3">
    <source>
        <dbReference type="Proteomes" id="UP000190837"/>
    </source>
</evidence>
<dbReference type="Pfam" id="PF01609">
    <property type="entry name" value="DDE_Tnp_1"/>
    <property type="match status" value="1"/>
</dbReference>
<dbReference type="GO" id="GO:0004803">
    <property type="term" value="F:transposase activity"/>
    <property type="evidence" value="ECO:0007669"/>
    <property type="project" value="InterPro"/>
</dbReference>
<name>A0A1C3H1J0_9GAMM</name>
<dbReference type="SUPFAM" id="SSF53098">
    <property type="entry name" value="Ribonuclease H-like"/>
    <property type="match status" value="1"/>
</dbReference>
<proteinExistence type="predicted"/>
<dbReference type="GO" id="GO:0006313">
    <property type="term" value="P:DNA transposition"/>
    <property type="evidence" value="ECO:0007669"/>
    <property type="project" value="InterPro"/>
</dbReference>
<dbReference type="EMBL" id="FKLO01000004">
    <property type="protein sequence ID" value="SAM56932.1"/>
    <property type="molecule type" value="Genomic_DNA"/>
</dbReference>
<feature type="domain" description="Transposase IS4-like" evidence="1">
    <location>
        <begin position="5"/>
        <end position="65"/>
    </location>
</feature>
<sequence>MGLLELFRETFPEVHIETLYADREFIDNEWLAYLRQAGISYCIRCKENAQIAGKGGTRQVLNGHLQALKTGEGRLGPVMLYGQQHYLEAPRLTDGQLLAGGLR</sequence>
<dbReference type="Proteomes" id="UP000190837">
    <property type="component" value="Unassembled WGS sequence"/>
</dbReference>